<evidence type="ECO:0000256" key="16">
    <source>
        <dbReference type="ARBA" id="ARBA00049966"/>
    </source>
</evidence>
<evidence type="ECO:0000256" key="10">
    <source>
        <dbReference type="ARBA" id="ARBA00033270"/>
    </source>
</evidence>
<feature type="transmembrane region" description="Helical" evidence="17">
    <location>
        <begin position="249"/>
        <end position="275"/>
    </location>
</feature>
<feature type="transmembrane region" description="Helical" evidence="17">
    <location>
        <begin position="172"/>
        <end position="193"/>
    </location>
</feature>
<evidence type="ECO:0000256" key="15">
    <source>
        <dbReference type="ARBA" id="ARBA00049902"/>
    </source>
</evidence>
<keyword evidence="2" id="KW-0328">Glycosyltransferase</keyword>
<reference evidence="18" key="1">
    <citation type="journal article" date="2021" name="PeerJ">
        <title>Extensive microbial diversity within the chicken gut microbiome revealed by metagenomics and culture.</title>
        <authorList>
            <person name="Gilroy R."/>
            <person name="Ravi A."/>
            <person name="Getino M."/>
            <person name="Pursley I."/>
            <person name="Horton D.L."/>
            <person name="Alikhan N.F."/>
            <person name="Baker D."/>
            <person name="Gharbi K."/>
            <person name="Hall N."/>
            <person name="Watson M."/>
            <person name="Adriaenssens E.M."/>
            <person name="Foster-Nyarko E."/>
            <person name="Jarju S."/>
            <person name="Secka A."/>
            <person name="Antonio M."/>
            <person name="Oren A."/>
            <person name="Chaudhuri R.R."/>
            <person name="La Ragione R."/>
            <person name="Hildebrand F."/>
            <person name="Pallen M.J."/>
        </authorList>
    </citation>
    <scope>NUCLEOTIDE SEQUENCE</scope>
    <source>
        <strain evidence="18">ChiHejej3B27-2180</strain>
    </source>
</reference>
<feature type="transmembrane region" description="Helical" evidence="17">
    <location>
        <begin position="121"/>
        <end position="138"/>
    </location>
</feature>
<comment type="caution">
    <text evidence="18">The sequence shown here is derived from an EMBL/GenBank/DDBJ whole genome shotgun (WGS) entry which is preliminary data.</text>
</comment>
<comment type="subcellular location">
    <subcellularLocation>
        <location evidence="1">Membrane</location>
        <topology evidence="1">Multi-pass membrane protein</topology>
    </subcellularLocation>
</comment>
<dbReference type="AlphaFoldDB" id="A0A9D1QPB3"/>
<feature type="transmembrane region" description="Helical" evidence="17">
    <location>
        <begin position="51"/>
        <end position="68"/>
    </location>
</feature>
<keyword evidence="4 17" id="KW-0812">Transmembrane</keyword>
<dbReference type="Pfam" id="PF01098">
    <property type="entry name" value="FTSW_RODA_SPOVE"/>
    <property type="match status" value="1"/>
</dbReference>
<feature type="transmembrane region" description="Helical" evidence="17">
    <location>
        <begin position="144"/>
        <end position="165"/>
    </location>
</feature>
<dbReference type="GO" id="GO:0051301">
    <property type="term" value="P:cell division"/>
    <property type="evidence" value="ECO:0007669"/>
    <property type="project" value="InterPro"/>
</dbReference>
<dbReference type="GO" id="GO:0015648">
    <property type="term" value="F:lipid-linked peptidoglycan transporter activity"/>
    <property type="evidence" value="ECO:0007669"/>
    <property type="project" value="TreeGrafter"/>
</dbReference>
<feature type="transmembrane region" description="Helical" evidence="17">
    <location>
        <begin position="324"/>
        <end position="347"/>
    </location>
</feature>
<dbReference type="PANTHER" id="PTHR30474:SF2">
    <property type="entry name" value="PEPTIDOGLYCAN GLYCOSYLTRANSFERASE FTSW-RELATED"/>
    <property type="match status" value="1"/>
</dbReference>
<reference evidence="18" key="2">
    <citation type="submission" date="2021-04" db="EMBL/GenBank/DDBJ databases">
        <authorList>
            <person name="Gilroy R."/>
        </authorList>
    </citation>
    <scope>NUCLEOTIDE SEQUENCE</scope>
    <source>
        <strain evidence="18">ChiHejej3B27-2180</strain>
    </source>
</reference>
<dbReference type="EC" id="2.4.99.28" evidence="14"/>
<dbReference type="PANTHER" id="PTHR30474">
    <property type="entry name" value="CELL CYCLE PROTEIN"/>
    <property type="match status" value="1"/>
</dbReference>
<evidence type="ECO:0000256" key="7">
    <source>
        <dbReference type="ARBA" id="ARBA00022989"/>
    </source>
</evidence>
<sequence>MVYSASAGMKMQNGISPRSYFIKQVFYVLAGLICFILFSSFSRNLLRSPKFMAIFYAILLVLLVYVRVRGQEINGARGWVKVGPVNIQPAEVCKLFLILYLSNRFAHLSERGLDFHFREQWGAVVIVASLLILIIIQPDIGGAAINSAIVCVIIIASGMPTYVVVSFLGISVFLIGFGIPLLSHLAVHLIHGYQAARFLAYLDPFQNARGIGSQLVNSYYAISNGGLHGVGLGNSIQKMGFLPEPNTDFIMAILAEEFGFLGVLVVLGLLATIILHTIRLGVQSQSIYEAVICYGVATFIAVETLFNIGGVVGILPITGVTFPFISYGGSSMVVLCSSLGLVENVAICRHQAARLAR</sequence>
<accession>A0A9D1QPB3</accession>
<dbReference type="GO" id="GO:0008955">
    <property type="term" value="F:peptidoglycan glycosyltransferase activity"/>
    <property type="evidence" value="ECO:0007669"/>
    <property type="project" value="UniProtKB-EC"/>
</dbReference>
<dbReference type="GO" id="GO:0008360">
    <property type="term" value="P:regulation of cell shape"/>
    <property type="evidence" value="ECO:0007669"/>
    <property type="project" value="UniProtKB-KW"/>
</dbReference>
<keyword evidence="3" id="KW-0808">Transferase</keyword>
<evidence type="ECO:0000256" key="3">
    <source>
        <dbReference type="ARBA" id="ARBA00022679"/>
    </source>
</evidence>
<dbReference type="EMBL" id="DXGK01000070">
    <property type="protein sequence ID" value="HIW70441.1"/>
    <property type="molecule type" value="Genomic_DNA"/>
</dbReference>
<evidence type="ECO:0000256" key="4">
    <source>
        <dbReference type="ARBA" id="ARBA00022692"/>
    </source>
</evidence>
<evidence type="ECO:0000256" key="11">
    <source>
        <dbReference type="ARBA" id="ARBA00038053"/>
    </source>
</evidence>
<keyword evidence="8 17" id="KW-0472">Membrane</keyword>
<evidence type="ECO:0000256" key="8">
    <source>
        <dbReference type="ARBA" id="ARBA00023136"/>
    </source>
</evidence>
<dbReference type="GO" id="GO:0005886">
    <property type="term" value="C:plasma membrane"/>
    <property type="evidence" value="ECO:0007669"/>
    <property type="project" value="TreeGrafter"/>
</dbReference>
<dbReference type="PROSITE" id="PS00428">
    <property type="entry name" value="FTSW_RODA_SPOVE"/>
    <property type="match status" value="1"/>
</dbReference>
<organism evidence="18 19">
    <name type="scientific">Candidatus Limosilactobacillus merdipullorum</name>
    <dbReference type="NCBI Taxonomy" id="2838653"/>
    <lineage>
        <taxon>Bacteria</taxon>
        <taxon>Bacillati</taxon>
        <taxon>Bacillota</taxon>
        <taxon>Bacilli</taxon>
        <taxon>Lactobacillales</taxon>
        <taxon>Lactobacillaceae</taxon>
        <taxon>Limosilactobacillus</taxon>
    </lineage>
</organism>
<feature type="transmembrane region" description="Helical" evidence="17">
    <location>
        <begin position="20"/>
        <end position="39"/>
    </location>
</feature>
<evidence type="ECO:0000256" key="1">
    <source>
        <dbReference type="ARBA" id="ARBA00004141"/>
    </source>
</evidence>
<evidence type="ECO:0000313" key="19">
    <source>
        <dbReference type="Proteomes" id="UP000886878"/>
    </source>
</evidence>
<proteinExistence type="inferred from homology"/>
<keyword evidence="5" id="KW-0133">Cell shape</keyword>
<dbReference type="InterPro" id="IPR001182">
    <property type="entry name" value="FtsW/RodA"/>
</dbReference>
<comment type="catalytic activity">
    <reaction evidence="15">
        <text>[GlcNAc-(1-&gt;4)-Mur2Ac(oyl-L-Ala-gamma-D-Glu-L-Lys-D-Ala-D-Ala)](n)-di-trans,octa-cis-undecaprenyl diphosphate + beta-D-GlcNAc-(1-&gt;4)-Mur2Ac(oyl-L-Ala-gamma-D-Glu-L-Lys-D-Ala-D-Ala)-di-trans,octa-cis-undecaprenyl diphosphate = [GlcNAc-(1-&gt;4)-Mur2Ac(oyl-L-Ala-gamma-D-Glu-L-Lys-D-Ala-D-Ala)](n+1)-di-trans,octa-cis-undecaprenyl diphosphate + di-trans,octa-cis-undecaprenyl diphosphate + H(+)</text>
        <dbReference type="Rhea" id="RHEA:23708"/>
        <dbReference type="Rhea" id="RHEA-COMP:9602"/>
        <dbReference type="Rhea" id="RHEA-COMP:9603"/>
        <dbReference type="ChEBI" id="CHEBI:15378"/>
        <dbReference type="ChEBI" id="CHEBI:58405"/>
        <dbReference type="ChEBI" id="CHEBI:60033"/>
        <dbReference type="ChEBI" id="CHEBI:78435"/>
        <dbReference type="EC" id="2.4.99.28"/>
    </reaction>
</comment>
<evidence type="ECO:0000256" key="6">
    <source>
        <dbReference type="ARBA" id="ARBA00022984"/>
    </source>
</evidence>
<dbReference type="GO" id="GO:0009252">
    <property type="term" value="P:peptidoglycan biosynthetic process"/>
    <property type="evidence" value="ECO:0007669"/>
    <property type="project" value="UniProtKB-KW"/>
</dbReference>
<dbReference type="GO" id="GO:0032153">
    <property type="term" value="C:cell division site"/>
    <property type="evidence" value="ECO:0007669"/>
    <property type="project" value="TreeGrafter"/>
</dbReference>
<comment type="similarity">
    <text evidence="11">Belongs to the SEDS family. FtsW subfamily.</text>
</comment>
<comment type="function">
    <text evidence="16">Peptidoglycan polymerase that is essential for cell division.</text>
</comment>
<evidence type="ECO:0000313" key="18">
    <source>
        <dbReference type="EMBL" id="HIW70441.1"/>
    </source>
</evidence>
<keyword evidence="6" id="KW-0573">Peptidoglycan synthesis</keyword>
<feature type="transmembrane region" description="Helical" evidence="17">
    <location>
        <begin position="287"/>
        <end position="318"/>
    </location>
</feature>
<evidence type="ECO:0000256" key="12">
    <source>
        <dbReference type="ARBA" id="ARBA00041185"/>
    </source>
</evidence>
<evidence type="ECO:0000256" key="5">
    <source>
        <dbReference type="ARBA" id="ARBA00022960"/>
    </source>
</evidence>
<dbReference type="InterPro" id="IPR018365">
    <property type="entry name" value="Cell_cycle_FtsW-rel_CS"/>
</dbReference>
<evidence type="ECO:0000256" key="2">
    <source>
        <dbReference type="ARBA" id="ARBA00022676"/>
    </source>
</evidence>
<evidence type="ECO:0000256" key="13">
    <source>
        <dbReference type="ARBA" id="ARBA00041418"/>
    </source>
</evidence>
<gene>
    <name evidence="18" type="ORF">H9876_03575</name>
</gene>
<evidence type="ECO:0000256" key="9">
    <source>
        <dbReference type="ARBA" id="ARBA00032370"/>
    </source>
</evidence>
<name>A0A9D1QPB3_9LACO</name>
<evidence type="ECO:0000256" key="14">
    <source>
        <dbReference type="ARBA" id="ARBA00044770"/>
    </source>
</evidence>
<keyword evidence="7 17" id="KW-1133">Transmembrane helix</keyword>
<protein>
    <recommendedName>
        <fullName evidence="12">Probable peptidoglycan glycosyltransferase FtsW</fullName>
        <ecNumber evidence="14">2.4.99.28</ecNumber>
    </recommendedName>
    <alternativeName>
        <fullName evidence="13">Cell division protein FtsW</fullName>
    </alternativeName>
    <alternativeName>
        <fullName evidence="10">Cell wall polymerase</fullName>
    </alternativeName>
    <alternativeName>
        <fullName evidence="9">Peptidoglycan polymerase</fullName>
    </alternativeName>
</protein>
<evidence type="ECO:0000256" key="17">
    <source>
        <dbReference type="SAM" id="Phobius"/>
    </source>
</evidence>
<dbReference type="Proteomes" id="UP000886878">
    <property type="component" value="Unassembled WGS sequence"/>
</dbReference>